<evidence type="ECO:0000256" key="4">
    <source>
        <dbReference type="ARBA" id="ARBA00022553"/>
    </source>
</evidence>
<dbReference type="Proteomes" id="UP001482620">
    <property type="component" value="Unassembled WGS sequence"/>
</dbReference>
<protein>
    <submittedName>
        <fullName evidence="11">Signal transducer and activator of transcription 5A</fullName>
    </submittedName>
</protein>
<evidence type="ECO:0000256" key="5">
    <source>
        <dbReference type="ARBA" id="ARBA00022999"/>
    </source>
</evidence>
<keyword evidence="3" id="KW-0963">Cytoplasm</keyword>
<keyword evidence="5" id="KW-0727">SH2 domain</keyword>
<dbReference type="InterPro" id="IPR013801">
    <property type="entry name" value="STAT_TF_DNA-bd"/>
</dbReference>
<keyword evidence="8" id="KW-0804">Transcription</keyword>
<keyword evidence="12" id="KW-1185">Reference proteome</keyword>
<keyword evidence="6" id="KW-0805">Transcription regulation</keyword>
<sequence length="139" mass="15695">TFIIEKQPPQVLKTQTKFAATIRLLVGGKLNVHMNPPQVKATIISEQQAKALLKNENTRNESSGEILNNNCVMEYHQTTGTLSAHFRNMVSGALQSKWEDNFVNMDLPQSEKNVILVVHLKAVKTTQPPLPCFLFYVYK</sequence>
<name>A0ABV0UET0_9TELE</name>
<evidence type="ECO:0000313" key="12">
    <source>
        <dbReference type="Proteomes" id="UP001482620"/>
    </source>
</evidence>
<evidence type="ECO:0000256" key="1">
    <source>
        <dbReference type="ARBA" id="ARBA00004123"/>
    </source>
</evidence>
<evidence type="ECO:0000259" key="10">
    <source>
        <dbReference type="Pfam" id="PF02864"/>
    </source>
</evidence>
<feature type="domain" description="STAT transcription factor DNA-binding" evidence="10">
    <location>
        <begin position="6"/>
        <end position="89"/>
    </location>
</feature>
<evidence type="ECO:0000256" key="6">
    <source>
        <dbReference type="ARBA" id="ARBA00023015"/>
    </source>
</evidence>
<organism evidence="11 12">
    <name type="scientific">Ilyodon furcidens</name>
    <name type="common">goldbreast splitfin</name>
    <dbReference type="NCBI Taxonomy" id="33524"/>
    <lineage>
        <taxon>Eukaryota</taxon>
        <taxon>Metazoa</taxon>
        <taxon>Chordata</taxon>
        <taxon>Craniata</taxon>
        <taxon>Vertebrata</taxon>
        <taxon>Euteleostomi</taxon>
        <taxon>Actinopterygii</taxon>
        <taxon>Neopterygii</taxon>
        <taxon>Teleostei</taxon>
        <taxon>Neoteleostei</taxon>
        <taxon>Acanthomorphata</taxon>
        <taxon>Ovalentaria</taxon>
        <taxon>Atherinomorphae</taxon>
        <taxon>Cyprinodontiformes</taxon>
        <taxon>Goodeidae</taxon>
        <taxon>Ilyodon</taxon>
    </lineage>
</organism>
<proteinExistence type="predicted"/>
<keyword evidence="9" id="KW-0539">Nucleus</keyword>
<evidence type="ECO:0000256" key="2">
    <source>
        <dbReference type="ARBA" id="ARBA00004496"/>
    </source>
</evidence>
<evidence type="ECO:0000256" key="9">
    <source>
        <dbReference type="ARBA" id="ARBA00023242"/>
    </source>
</evidence>
<comment type="subcellular location">
    <subcellularLocation>
        <location evidence="2">Cytoplasm</location>
    </subcellularLocation>
    <subcellularLocation>
        <location evidence="1">Nucleus</location>
    </subcellularLocation>
</comment>
<comment type="caution">
    <text evidence="11">The sequence shown here is derived from an EMBL/GenBank/DDBJ whole genome shotgun (WGS) entry which is preliminary data.</text>
</comment>
<reference evidence="11 12" key="1">
    <citation type="submission" date="2021-06" db="EMBL/GenBank/DDBJ databases">
        <authorList>
            <person name="Palmer J.M."/>
        </authorList>
    </citation>
    <scope>NUCLEOTIDE SEQUENCE [LARGE SCALE GENOMIC DNA]</scope>
    <source>
        <strain evidence="12">if_2019</strain>
        <tissue evidence="11">Muscle</tissue>
    </source>
</reference>
<keyword evidence="7" id="KW-0238">DNA-binding</keyword>
<dbReference type="InterPro" id="IPR012345">
    <property type="entry name" value="STAT_TF_DNA-bd_N"/>
</dbReference>
<evidence type="ECO:0000256" key="8">
    <source>
        <dbReference type="ARBA" id="ARBA00023163"/>
    </source>
</evidence>
<dbReference type="SUPFAM" id="SSF49417">
    <property type="entry name" value="p53-like transcription factors"/>
    <property type="match status" value="1"/>
</dbReference>
<dbReference type="PANTHER" id="PTHR11801">
    <property type="entry name" value="SIGNAL TRANSDUCER AND ACTIVATOR OF TRANSCRIPTION"/>
    <property type="match status" value="1"/>
</dbReference>
<evidence type="ECO:0000313" key="11">
    <source>
        <dbReference type="EMBL" id="MEQ2242318.1"/>
    </source>
</evidence>
<accession>A0ABV0UET0</accession>
<evidence type="ECO:0000256" key="3">
    <source>
        <dbReference type="ARBA" id="ARBA00022490"/>
    </source>
</evidence>
<dbReference type="Gene3D" id="2.60.40.630">
    <property type="entry name" value="STAT transcription factor, DNA-binding domain"/>
    <property type="match status" value="1"/>
</dbReference>
<dbReference type="InterPro" id="IPR008967">
    <property type="entry name" value="p53-like_TF_DNA-bd_sf"/>
</dbReference>
<feature type="non-terminal residue" evidence="11">
    <location>
        <position position="1"/>
    </location>
</feature>
<dbReference type="EMBL" id="JAHRIQ010064253">
    <property type="protein sequence ID" value="MEQ2242318.1"/>
    <property type="molecule type" value="Genomic_DNA"/>
</dbReference>
<evidence type="ECO:0000256" key="7">
    <source>
        <dbReference type="ARBA" id="ARBA00023125"/>
    </source>
</evidence>
<gene>
    <name evidence="11" type="primary">STAT5A</name>
    <name evidence="11" type="ORF">ILYODFUR_034677</name>
</gene>
<keyword evidence="4" id="KW-0597">Phosphoprotein</keyword>
<dbReference type="InterPro" id="IPR001217">
    <property type="entry name" value="STAT"/>
</dbReference>
<dbReference type="Pfam" id="PF02864">
    <property type="entry name" value="STAT_bind"/>
    <property type="match status" value="1"/>
</dbReference>